<keyword evidence="2" id="KW-1185">Reference proteome</keyword>
<comment type="caution">
    <text evidence="1">The sequence shown here is derived from an EMBL/GenBank/DDBJ whole genome shotgun (WGS) entry which is preliminary data.</text>
</comment>
<evidence type="ECO:0000313" key="1">
    <source>
        <dbReference type="EMBL" id="MPC47094.1"/>
    </source>
</evidence>
<proteinExistence type="predicted"/>
<dbReference type="AlphaFoldDB" id="A0A5B7FRU4"/>
<dbReference type="Proteomes" id="UP000324222">
    <property type="component" value="Unassembled WGS sequence"/>
</dbReference>
<gene>
    <name evidence="1" type="ORF">E2C01_040829</name>
</gene>
<dbReference type="EMBL" id="VSRR010007549">
    <property type="protein sequence ID" value="MPC47094.1"/>
    <property type="molecule type" value="Genomic_DNA"/>
</dbReference>
<protein>
    <submittedName>
        <fullName evidence="1">Uncharacterized protein</fullName>
    </submittedName>
</protein>
<name>A0A5B7FRU4_PORTR</name>
<organism evidence="1 2">
    <name type="scientific">Portunus trituberculatus</name>
    <name type="common">Swimming crab</name>
    <name type="synonym">Neptunus trituberculatus</name>
    <dbReference type="NCBI Taxonomy" id="210409"/>
    <lineage>
        <taxon>Eukaryota</taxon>
        <taxon>Metazoa</taxon>
        <taxon>Ecdysozoa</taxon>
        <taxon>Arthropoda</taxon>
        <taxon>Crustacea</taxon>
        <taxon>Multicrustacea</taxon>
        <taxon>Malacostraca</taxon>
        <taxon>Eumalacostraca</taxon>
        <taxon>Eucarida</taxon>
        <taxon>Decapoda</taxon>
        <taxon>Pleocyemata</taxon>
        <taxon>Brachyura</taxon>
        <taxon>Eubrachyura</taxon>
        <taxon>Portunoidea</taxon>
        <taxon>Portunidae</taxon>
        <taxon>Portuninae</taxon>
        <taxon>Portunus</taxon>
    </lineage>
</organism>
<evidence type="ECO:0000313" key="2">
    <source>
        <dbReference type="Proteomes" id="UP000324222"/>
    </source>
</evidence>
<reference evidence="1 2" key="1">
    <citation type="submission" date="2019-05" db="EMBL/GenBank/DDBJ databases">
        <title>Another draft genome of Portunus trituberculatus and its Hox gene families provides insights of decapod evolution.</title>
        <authorList>
            <person name="Jeong J.-H."/>
            <person name="Song I."/>
            <person name="Kim S."/>
            <person name="Choi T."/>
            <person name="Kim D."/>
            <person name="Ryu S."/>
            <person name="Kim W."/>
        </authorList>
    </citation>
    <scope>NUCLEOTIDE SEQUENCE [LARGE SCALE GENOMIC DNA]</scope>
    <source>
        <tissue evidence="1">Muscle</tissue>
    </source>
</reference>
<accession>A0A5B7FRU4</accession>
<sequence>MRSHKGWDAGDGESEGEIATGCLNLLDDELSSGDVLSIAVNLKYPCSLDWFVLRGWKRRVAHN</sequence>